<dbReference type="EMBL" id="CAKLBY020000166">
    <property type="protein sequence ID" value="CAK7930293.1"/>
    <property type="molecule type" value="Genomic_DNA"/>
</dbReference>
<evidence type="ECO:0000256" key="1">
    <source>
        <dbReference type="SAM" id="MobiDB-lite"/>
    </source>
</evidence>
<dbReference type="AlphaFoldDB" id="A0AAV1U9H5"/>
<feature type="region of interest" description="Disordered" evidence="1">
    <location>
        <begin position="1"/>
        <end position="32"/>
    </location>
</feature>
<sequence>MDAAAPSSAVVTRCSREWHPKGDDDDDNRERARGIGGATRIHLHTHTTGVKSPRESRPWLTNIEAAIERGDCCRRDSSFAGRSDMEVVLHEK</sequence>
<gene>
    <name evidence="2" type="ORF">PM001_LOCUS15443</name>
</gene>
<organism evidence="2 3">
    <name type="scientific">Peronospora matthiolae</name>
    <dbReference type="NCBI Taxonomy" id="2874970"/>
    <lineage>
        <taxon>Eukaryota</taxon>
        <taxon>Sar</taxon>
        <taxon>Stramenopiles</taxon>
        <taxon>Oomycota</taxon>
        <taxon>Peronosporomycetes</taxon>
        <taxon>Peronosporales</taxon>
        <taxon>Peronosporaceae</taxon>
        <taxon>Peronospora</taxon>
    </lineage>
</organism>
<reference evidence="2" key="1">
    <citation type="submission" date="2024-01" db="EMBL/GenBank/DDBJ databases">
        <authorList>
            <person name="Webb A."/>
        </authorList>
    </citation>
    <scope>NUCLEOTIDE SEQUENCE</scope>
    <source>
        <strain evidence="2">Pm1</strain>
    </source>
</reference>
<evidence type="ECO:0000313" key="2">
    <source>
        <dbReference type="EMBL" id="CAK7930293.1"/>
    </source>
</evidence>
<feature type="compositionally biased region" description="Basic and acidic residues" evidence="1">
    <location>
        <begin position="14"/>
        <end position="32"/>
    </location>
</feature>
<evidence type="ECO:0000313" key="3">
    <source>
        <dbReference type="Proteomes" id="UP001162060"/>
    </source>
</evidence>
<protein>
    <submittedName>
        <fullName evidence="2">Uncharacterized protein</fullName>
    </submittedName>
</protein>
<proteinExistence type="predicted"/>
<name>A0AAV1U9H5_9STRA</name>
<comment type="caution">
    <text evidence="2">The sequence shown here is derived from an EMBL/GenBank/DDBJ whole genome shotgun (WGS) entry which is preliminary data.</text>
</comment>
<accession>A0AAV1U9H5</accession>
<dbReference type="Proteomes" id="UP001162060">
    <property type="component" value="Unassembled WGS sequence"/>
</dbReference>